<dbReference type="InterPro" id="IPR005586">
    <property type="entry name" value="ABC_trans_aux"/>
</dbReference>
<accession>A0AAW9QEK5</accession>
<reference evidence="3 4" key="1">
    <citation type="submission" date="2024-02" db="EMBL/GenBank/DDBJ databases">
        <title>Genome sequence of Aquincola sp. MAHUQ-54.</title>
        <authorList>
            <person name="Huq M.A."/>
        </authorList>
    </citation>
    <scope>NUCLEOTIDE SEQUENCE [LARGE SCALE GENOMIC DNA]</scope>
    <source>
        <strain evidence="3 4">MAHUQ-54</strain>
    </source>
</reference>
<proteinExistence type="predicted"/>
<dbReference type="Pfam" id="PF03886">
    <property type="entry name" value="ABC_trans_aux"/>
    <property type="match status" value="1"/>
</dbReference>
<dbReference type="EMBL" id="JAZIBG010000028">
    <property type="protein sequence ID" value="MEF7614613.1"/>
    <property type="molecule type" value="Genomic_DNA"/>
</dbReference>
<keyword evidence="4" id="KW-1185">Reference proteome</keyword>
<comment type="caution">
    <text evidence="3">The sequence shown here is derived from an EMBL/GenBank/DDBJ whole genome shotgun (WGS) entry which is preliminary data.</text>
</comment>
<feature type="domain" description="ABC-type transport auxiliary lipoprotein component" evidence="2">
    <location>
        <begin position="45"/>
        <end position="205"/>
    </location>
</feature>
<dbReference type="AlphaFoldDB" id="A0AAW9QEK5"/>
<evidence type="ECO:0000313" key="4">
    <source>
        <dbReference type="Proteomes" id="UP001336250"/>
    </source>
</evidence>
<sequence>MNLPPLQRPPFRPPALPRRALLAPALLIALAGCASSPPPAWHSVLPPANAAAPVPASVSPGPSIAVGRISVPEAIDRPALVVATGSGLAVMDGQRWIEPVKAQLPRAVALLLAERLPGTAVSAWPAAVSGNPQWRLAADVQRFDLVRAPAGARLRVVWSLQSTAGEAAPAALRTFDTTVAANGAGSDDLVGAMRSAIAQWAAQVAASAAGRAE</sequence>
<evidence type="ECO:0000256" key="1">
    <source>
        <dbReference type="SAM" id="SignalP"/>
    </source>
</evidence>
<dbReference type="RefSeq" id="WP_332289639.1">
    <property type="nucleotide sequence ID" value="NZ_JAZIBG010000028.1"/>
</dbReference>
<dbReference type="Gene3D" id="3.40.50.10610">
    <property type="entry name" value="ABC-type transport auxiliary lipoprotein component"/>
    <property type="match status" value="1"/>
</dbReference>
<feature type="signal peptide" evidence="1">
    <location>
        <begin position="1"/>
        <end position="36"/>
    </location>
</feature>
<protein>
    <submittedName>
        <fullName evidence="3">PqiC family protein</fullName>
    </submittedName>
</protein>
<evidence type="ECO:0000313" key="3">
    <source>
        <dbReference type="EMBL" id="MEF7614613.1"/>
    </source>
</evidence>
<name>A0AAW9QEK5_9BURK</name>
<keyword evidence="1" id="KW-0732">Signal</keyword>
<evidence type="ECO:0000259" key="2">
    <source>
        <dbReference type="Pfam" id="PF03886"/>
    </source>
</evidence>
<feature type="chain" id="PRO_5043768409" evidence="1">
    <location>
        <begin position="37"/>
        <end position="213"/>
    </location>
</feature>
<dbReference type="Proteomes" id="UP001336250">
    <property type="component" value="Unassembled WGS sequence"/>
</dbReference>
<gene>
    <name evidence="3" type="ORF">V4F39_11895</name>
</gene>
<dbReference type="SUPFAM" id="SSF159594">
    <property type="entry name" value="XCC0632-like"/>
    <property type="match status" value="1"/>
</dbReference>
<organism evidence="3 4">
    <name type="scientific">Aquincola agrisoli</name>
    <dbReference type="NCBI Taxonomy" id="3119538"/>
    <lineage>
        <taxon>Bacteria</taxon>
        <taxon>Pseudomonadati</taxon>
        <taxon>Pseudomonadota</taxon>
        <taxon>Betaproteobacteria</taxon>
        <taxon>Burkholderiales</taxon>
        <taxon>Sphaerotilaceae</taxon>
        <taxon>Aquincola</taxon>
    </lineage>
</organism>